<dbReference type="EMBL" id="CP144520">
    <property type="protein sequence ID" value="WWC67972.1"/>
    <property type="molecule type" value="Genomic_DNA"/>
</dbReference>
<sequence>MTRASQTQSLAKLDFSEPLIQSGKRENTEALLKRIKTLHQKLSTLEQDAVDIKSLDPIRKPLIKDVILHHKDRGVKAYAACCLADLLRLYAPDAPYSESQLRDIFNFFLVQLTSNLKLTTSSTQPLQISRNKSNIINQPSQPSQTTGQRVTDIPYYSEYYHLVESLATIKSVVLVCDVPDSDMLMEGFFNGFMEIVRPDMNKTLIRYLRDILVALIEEASQLPQGVMDCLISQFENYASRPEVLSFQLTVDVCNQVADKLKRPIYAHFSEIQANHGRDPSPDDIKALTESHALLITIYKFCPDLLLNVIPLLEDNLKVSDELIIRQLSVKTLGRLFAQRAGSEDPSKKYPSTWRAWLGRRVDKAFNVRLTWVEGTKGVLTNHPEVREELQSSLRDRIHDSDERIRAAICKIVGSLDYETALHHISLDTLKEIAGRMSDKKASVRSESTSALAKLWNLAYSEIESSNPDAIKQFAWIPEAMLLATCNSIVTLEMRMQLTSIFKTTILPLPKETDDEQAWVDRLLFVTSRLNDDAFVALRKIIGLAEYAKGNSPFMAFVLFCEDYNGGVIADGSQDAKLKLNFVIDAIARSYFGDAEKAKKDLNAFAAANEARLFKLYKTCIDIQSSLASIVKAKNELLRKVHQSHDDLLETITSLVNISTWNIVNQSSIPPLLKRISKPESEASSTPALRVLGILAKEGAPLFKHHAAQLVVAMMDRKNDHLVELALQAMGAVCKIYPEVAPAEHRPIERAINIALEGTPRQAKFAARFLARSKEPDACESLVTEIVKEFKKEDQKHLLTHLRALTELALIKPRVVEAQSEEIMDFIMAQVINSPSPSTDVGEDDKWVEEDSLEPLDRAKISSLKFLTHRTLGFARDPEADTILRPVLKLLSDVLFNDGKINENTQEGGAVRCHLRLKSSVCLLKLANVRTFDKAIAEQCQFDLVVGAVQDPCYMVRHLYLRKLGKVVPTQRLSPQWNIAPILIAMDPEDENKQAGLRIMQKIVATCSNLSTADKIERTEMPLARLLHFLAHQPDVHWAKAEQGEEIIGDQQNLHDVARFIEMYLDCVAHRDNVGLLFAIAQGLKGLRDRSAESSVPLWILSELAVIIIRNRADKNAWPIPIYPGKIRFPKDIFHHADNHEEKSKVQHTQYLTQEVREWAKTLGRRNVNVASAPTAQKKAQSGNNHTRSPPTSAKRKAATSGNKKSSKKIRIEESDDDEEDDNEEDSDDEDNGDDEDESEEGEEEGDDDEGVLGRGGKRGAKTKAKRAVSGKKAKKVKVKKSDKSVDDGDKSEESDLTDLSDED</sequence>
<evidence type="ECO:0000256" key="1">
    <source>
        <dbReference type="ARBA" id="ARBA00004123"/>
    </source>
</evidence>
<feature type="compositionally biased region" description="Acidic residues" evidence="6">
    <location>
        <begin position="1294"/>
        <end position="1303"/>
    </location>
</feature>
<feature type="region of interest" description="Disordered" evidence="6">
    <location>
        <begin position="1164"/>
        <end position="1303"/>
    </location>
</feature>
<dbReference type="GO" id="GO:0000785">
    <property type="term" value="C:chromatin"/>
    <property type="evidence" value="ECO:0007669"/>
    <property type="project" value="TreeGrafter"/>
</dbReference>
<accession>A0AAJ8MNV3</accession>
<dbReference type="RefSeq" id="XP_070058571.1">
    <property type="nucleotide sequence ID" value="XM_070202470.1"/>
</dbReference>
<evidence type="ECO:0000256" key="4">
    <source>
        <dbReference type="ARBA" id="ARBA00023242"/>
    </source>
</evidence>
<dbReference type="SUPFAM" id="SSF48371">
    <property type="entry name" value="ARM repeat"/>
    <property type="match status" value="1"/>
</dbReference>
<dbReference type="GO" id="GO:0006281">
    <property type="term" value="P:DNA repair"/>
    <property type="evidence" value="ECO:0007669"/>
    <property type="project" value="TreeGrafter"/>
</dbReference>
<keyword evidence="2" id="KW-0132">Cell division</keyword>
<reference evidence="7" key="1">
    <citation type="submission" date="2013-07" db="EMBL/GenBank/DDBJ databases">
        <authorList>
            <consortium name="The Broad Institute Genome Sequencing Platform"/>
            <person name="Cuomo C."/>
            <person name="Litvintseva A."/>
            <person name="Chen Y."/>
            <person name="Heitman J."/>
            <person name="Sun S."/>
            <person name="Springer D."/>
            <person name="Dromer F."/>
            <person name="Young S.K."/>
            <person name="Zeng Q."/>
            <person name="Gargeya S."/>
            <person name="Fitzgerald M."/>
            <person name="Abouelleil A."/>
            <person name="Alvarado L."/>
            <person name="Berlin A.M."/>
            <person name="Chapman S.B."/>
            <person name="Dewar J."/>
            <person name="Goldberg J."/>
            <person name="Griggs A."/>
            <person name="Gujja S."/>
            <person name="Hansen M."/>
            <person name="Howarth C."/>
            <person name="Imamovic A."/>
            <person name="Larimer J."/>
            <person name="McCowan C."/>
            <person name="Murphy C."/>
            <person name="Pearson M."/>
            <person name="Priest M."/>
            <person name="Roberts A."/>
            <person name="Saif S."/>
            <person name="Shea T."/>
            <person name="Sykes S."/>
            <person name="Wortman J."/>
            <person name="Nusbaum C."/>
            <person name="Birren B."/>
        </authorList>
    </citation>
    <scope>NUCLEOTIDE SEQUENCE</scope>
    <source>
        <strain evidence="7">CBS 10737</strain>
    </source>
</reference>
<evidence type="ECO:0008006" key="9">
    <source>
        <dbReference type="Google" id="ProtNLM"/>
    </source>
</evidence>
<feature type="compositionally biased region" description="Acidic residues" evidence="6">
    <location>
        <begin position="1213"/>
        <end position="1250"/>
    </location>
</feature>
<dbReference type="PANTHER" id="PTHR12663">
    <property type="entry name" value="ANDROGEN INDUCED INHIBITOR OF PROLIFERATION AS3 / PDS5-RELATED"/>
    <property type="match status" value="1"/>
</dbReference>
<dbReference type="KEGG" id="kpin:30175387"/>
<reference evidence="7" key="2">
    <citation type="submission" date="2024-02" db="EMBL/GenBank/DDBJ databases">
        <title>Comparative genomics of Cryptococcus and Kwoniella reveals pathogenesis evolution and contrasting modes of karyotype evolution via chromosome fusion or intercentromeric recombination.</title>
        <authorList>
            <person name="Coelho M.A."/>
            <person name="David-Palma M."/>
            <person name="Shea T."/>
            <person name="Bowers K."/>
            <person name="McGinley-Smith S."/>
            <person name="Mohammad A.W."/>
            <person name="Gnirke A."/>
            <person name="Yurkov A.M."/>
            <person name="Nowrousian M."/>
            <person name="Sun S."/>
            <person name="Cuomo C.A."/>
            <person name="Heitman J."/>
        </authorList>
    </citation>
    <scope>NUCLEOTIDE SEQUENCE</scope>
    <source>
        <strain evidence="7">CBS 10737</strain>
    </source>
</reference>
<evidence type="ECO:0000313" key="8">
    <source>
        <dbReference type="Proteomes" id="UP000094020"/>
    </source>
</evidence>
<comment type="subcellular location">
    <subcellularLocation>
        <location evidence="1">Nucleus</location>
    </subcellularLocation>
</comment>
<dbReference type="InterPro" id="IPR039776">
    <property type="entry name" value="Pds5"/>
</dbReference>
<gene>
    <name evidence="7" type="ORF">I206_101891</name>
</gene>
<keyword evidence="3" id="KW-0498">Mitosis</keyword>
<dbReference type="Proteomes" id="UP000094020">
    <property type="component" value="Chromosome 2"/>
</dbReference>
<evidence type="ECO:0000256" key="6">
    <source>
        <dbReference type="SAM" id="MobiDB-lite"/>
    </source>
</evidence>
<protein>
    <recommendedName>
        <fullName evidence="9">Sister chromatid cohesion protein PDS5</fullName>
    </recommendedName>
</protein>
<dbReference type="CDD" id="cd19953">
    <property type="entry name" value="PDS5"/>
    <property type="match status" value="1"/>
</dbReference>
<feature type="compositionally biased region" description="Polar residues" evidence="6">
    <location>
        <begin position="1168"/>
        <end position="1191"/>
    </location>
</feature>
<dbReference type="GO" id="GO:0005634">
    <property type="term" value="C:nucleus"/>
    <property type="evidence" value="ECO:0007669"/>
    <property type="project" value="UniProtKB-SubCell"/>
</dbReference>
<organism evidence="7 8">
    <name type="scientific">Kwoniella pini CBS 10737</name>
    <dbReference type="NCBI Taxonomy" id="1296096"/>
    <lineage>
        <taxon>Eukaryota</taxon>
        <taxon>Fungi</taxon>
        <taxon>Dikarya</taxon>
        <taxon>Basidiomycota</taxon>
        <taxon>Agaricomycotina</taxon>
        <taxon>Tremellomycetes</taxon>
        <taxon>Tremellales</taxon>
        <taxon>Cryptococcaceae</taxon>
        <taxon>Kwoniella</taxon>
    </lineage>
</organism>
<evidence type="ECO:0000256" key="3">
    <source>
        <dbReference type="ARBA" id="ARBA00022776"/>
    </source>
</evidence>
<dbReference type="Pfam" id="PF20168">
    <property type="entry name" value="PDS5"/>
    <property type="match status" value="1"/>
</dbReference>
<evidence type="ECO:0000313" key="7">
    <source>
        <dbReference type="EMBL" id="WWC67972.1"/>
    </source>
</evidence>
<dbReference type="GO" id="GO:0007064">
    <property type="term" value="P:mitotic sister chromatid cohesion"/>
    <property type="evidence" value="ECO:0007669"/>
    <property type="project" value="InterPro"/>
</dbReference>
<feature type="compositionally biased region" description="Basic and acidic residues" evidence="6">
    <location>
        <begin position="1279"/>
        <end position="1293"/>
    </location>
</feature>
<keyword evidence="4" id="KW-0539">Nucleus</keyword>
<keyword evidence="5" id="KW-0131">Cell cycle</keyword>
<dbReference type="InterPro" id="IPR016024">
    <property type="entry name" value="ARM-type_fold"/>
</dbReference>
<proteinExistence type="predicted"/>
<dbReference type="GO" id="GO:0051301">
    <property type="term" value="P:cell division"/>
    <property type="evidence" value="ECO:0007669"/>
    <property type="project" value="UniProtKB-KW"/>
</dbReference>
<dbReference type="PANTHER" id="PTHR12663:SF0">
    <property type="entry name" value="PRECOCIOUS DISSOCIATION OF SISTERS 5, ISOFORM A"/>
    <property type="match status" value="1"/>
</dbReference>
<feature type="compositionally biased region" description="Basic residues" evidence="6">
    <location>
        <begin position="1255"/>
        <end position="1278"/>
    </location>
</feature>
<dbReference type="GeneID" id="30175387"/>
<dbReference type="Gene3D" id="1.25.10.10">
    <property type="entry name" value="Leucine-rich Repeat Variant"/>
    <property type="match status" value="2"/>
</dbReference>
<keyword evidence="8" id="KW-1185">Reference proteome</keyword>
<evidence type="ECO:0000256" key="5">
    <source>
        <dbReference type="ARBA" id="ARBA00023306"/>
    </source>
</evidence>
<name>A0AAJ8MNV3_9TREE</name>
<dbReference type="InterPro" id="IPR011989">
    <property type="entry name" value="ARM-like"/>
</dbReference>
<evidence type="ECO:0000256" key="2">
    <source>
        <dbReference type="ARBA" id="ARBA00022618"/>
    </source>
</evidence>